<sequence length="190" mass="21555">MQKRVIIVHCWEGYPEYCWYPYVKKELEARGFEVQVPAFPETDTPKLATWLPVLRETVGTPDENTYLIGHSIGCATILRYLESLTPGQKIGGVVLVAGFTDDLGFEKLKNFFTTSIPLEEIREKTKHFVTIHSDNDPFVPLTYGDIFKEKLGAELIIKHNFKHFSGPVDEEDSCTELSDVVDSILKISNT</sequence>
<dbReference type="GO" id="GO:0016787">
    <property type="term" value="F:hydrolase activity"/>
    <property type="evidence" value="ECO:0007669"/>
    <property type="project" value="InterPro"/>
</dbReference>
<dbReference type="SUPFAM" id="SSF53474">
    <property type="entry name" value="alpha/beta-Hydrolases"/>
    <property type="match status" value="1"/>
</dbReference>
<reference evidence="1 2" key="1">
    <citation type="journal article" date="2016" name="Nat. Commun.">
        <title>Thousands of microbial genomes shed light on interconnected biogeochemical processes in an aquifer system.</title>
        <authorList>
            <person name="Anantharaman K."/>
            <person name="Brown C.T."/>
            <person name="Hug L.A."/>
            <person name="Sharon I."/>
            <person name="Castelle C.J."/>
            <person name="Probst A.J."/>
            <person name="Thomas B.C."/>
            <person name="Singh A."/>
            <person name="Wilkins M.J."/>
            <person name="Karaoz U."/>
            <person name="Brodie E.L."/>
            <person name="Williams K.H."/>
            <person name="Hubbard S.S."/>
            <person name="Banfield J.F."/>
        </authorList>
    </citation>
    <scope>NUCLEOTIDE SEQUENCE [LARGE SCALE GENOMIC DNA]</scope>
</reference>
<dbReference type="Proteomes" id="UP000177232">
    <property type="component" value="Unassembled WGS sequence"/>
</dbReference>
<evidence type="ECO:0008006" key="3">
    <source>
        <dbReference type="Google" id="ProtNLM"/>
    </source>
</evidence>
<dbReference type="InterPro" id="IPR010662">
    <property type="entry name" value="RBBP9/YdeN"/>
</dbReference>
<dbReference type="InterPro" id="IPR029058">
    <property type="entry name" value="AB_hydrolase_fold"/>
</dbReference>
<proteinExistence type="predicted"/>
<dbReference type="STRING" id="1798496.A3C94_02470"/>
<dbReference type="PANTHER" id="PTHR15394:SF3">
    <property type="entry name" value="SERINE HYDROLASE RBBP9"/>
    <property type="match status" value="1"/>
</dbReference>
<comment type="caution">
    <text evidence="1">The sequence shown here is derived from an EMBL/GenBank/DDBJ whole genome shotgun (WGS) entry which is preliminary data.</text>
</comment>
<dbReference type="Pfam" id="PF06821">
    <property type="entry name" value="Ser_hydrolase"/>
    <property type="match status" value="1"/>
</dbReference>
<dbReference type="PANTHER" id="PTHR15394">
    <property type="entry name" value="SERINE HYDROLASE RBBP9"/>
    <property type="match status" value="1"/>
</dbReference>
<accession>A0A1F6DSM6</accession>
<organism evidence="1 2">
    <name type="scientific">Candidatus Kaiserbacteria bacterium RIFCSPHIGHO2_02_FULL_55_17</name>
    <dbReference type="NCBI Taxonomy" id="1798496"/>
    <lineage>
        <taxon>Bacteria</taxon>
        <taxon>Candidatus Kaiseribacteriota</taxon>
    </lineage>
</organism>
<gene>
    <name evidence="1" type="ORF">A3C94_02470</name>
</gene>
<dbReference type="Gene3D" id="3.40.50.1820">
    <property type="entry name" value="alpha/beta hydrolase"/>
    <property type="match status" value="1"/>
</dbReference>
<evidence type="ECO:0000313" key="2">
    <source>
        <dbReference type="Proteomes" id="UP000177232"/>
    </source>
</evidence>
<protein>
    <recommendedName>
        <fullName evidence="3">Serine hydrolase family protein</fullName>
    </recommendedName>
</protein>
<name>A0A1F6DSM6_9BACT</name>
<dbReference type="AlphaFoldDB" id="A0A1F6DSM6"/>
<evidence type="ECO:0000313" key="1">
    <source>
        <dbReference type="EMBL" id="OGG64421.1"/>
    </source>
</evidence>
<dbReference type="EMBL" id="MFLJ01000024">
    <property type="protein sequence ID" value="OGG64421.1"/>
    <property type="molecule type" value="Genomic_DNA"/>
</dbReference>